<comment type="subcellular location">
    <subcellularLocation>
        <location evidence="6">Golgi apparatus membrane</location>
        <topology evidence="6">Multi-pass membrane protein</topology>
    </subcellularLocation>
    <subcellularLocation>
        <location evidence="1">Membrane</location>
        <topology evidence="1">Multi-pass membrane protein</topology>
    </subcellularLocation>
</comment>
<evidence type="ECO:0000256" key="6">
    <source>
        <dbReference type="RuleBase" id="RU361264"/>
    </source>
</evidence>
<dbReference type="Proteomes" id="UP000186922">
    <property type="component" value="Unassembled WGS sequence"/>
</dbReference>
<evidence type="ECO:0000256" key="5">
    <source>
        <dbReference type="ARBA" id="ARBA00023136"/>
    </source>
</evidence>
<feature type="transmembrane region" description="Helical" evidence="6">
    <location>
        <begin position="80"/>
        <end position="99"/>
    </location>
</feature>
<gene>
    <name evidence="8" type="primary">RvY_00319-1</name>
    <name evidence="8" type="synonym">RvY_00319.1</name>
    <name evidence="8" type="ORF">RvY_00319</name>
</gene>
<dbReference type="OrthoDB" id="411251at2759"/>
<proteinExistence type="inferred from homology"/>
<organism evidence="8 9">
    <name type="scientific">Ramazzottius varieornatus</name>
    <name type="common">Water bear</name>
    <name type="synonym">Tardigrade</name>
    <dbReference type="NCBI Taxonomy" id="947166"/>
    <lineage>
        <taxon>Eukaryota</taxon>
        <taxon>Metazoa</taxon>
        <taxon>Ecdysozoa</taxon>
        <taxon>Tardigrada</taxon>
        <taxon>Eutardigrada</taxon>
        <taxon>Parachela</taxon>
        <taxon>Hypsibioidea</taxon>
        <taxon>Ramazzottiidae</taxon>
        <taxon>Ramazzottius</taxon>
    </lineage>
</organism>
<evidence type="ECO:0000313" key="8">
    <source>
        <dbReference type="EMBL" id="GAU87484.1"/>
    </source>
</evidence>
<keyword evidence="4 6" id="KW-1133">Transmembrane helix</keyword>
<evidence type="ECO:0000313" key="9">
    <source>
        <dbReference type="Proteomes" id="UP000186922"/>
    </source>
</evidence>
<dbReference type="STRING" id="947166.A0A1D1UCD6"/>
<keyword evidence="3 6" id="KW-0812">Transmembrane</keyword>
<evidence type="ECO:0000256" key="4">
    <source>
        <dbReference type="ARBA" id="ARBA00022989"/>
    </source>
</evidence>
<feature type="domain" description="Yip1" evidence="7">
    <location>
        <begin position="72"/>
        <end position="220"/>
    </location>
</feature>
<evidence type="ECO:0000256" key="1">
    <source>
        <dbReference type="ARBA" id="ARBA00004141"/>
    </source>
</evidence>
<dbReference type="PANTHER" id="PTHR21236:SF1">
    <property type="entry name" value="PROTEIN YIPF6"/>
    <property type="match status" value="1"/>
</dbReference>
<feature type="transmembrane region" description="Helical" evidence="6">
    <location>
        <begin position="205"/>
        <end position="222"/>
    </location>
</feature>
<dbReference type="InterPro" id="IPR045231">
    <property type="entry name" value="Yip1/4-like"/>
</dbReference>
<dbReference type="PANTHER" id="PTHR21236">
    <property type="entry name" value="GOLGI MEMBRANE PROTEIN YIP1"/>
    <property type="match status" value="1"/>
</dbReference>
<evidence type="ECO:0000256" key="3">
    <source>
        <dbReference type="ARBA" id="ARBA00022692"/>
    </source>
</evidence>
<accession>A0A1D1UCD6</accession>
<feature type="transmembrane region" description="Helical" evidence="6">
    <location>
        <begin position="111"/>
        <end position="132"/>
    </location>
</feature>
<comment type="similarity">
    <text evidence="2 6">Belongs to the YIP1 family.</text>
</comment>
<reference evidence="8 9" key="1">
    <citation type="journal article" date="2016" name="Nat. Commun.">
        <title>Extremotolerant tardigrade genome and improved radiotolerance of human cultured cells by tardigrade-unique protein.</title>
        <authorList>
            <person name="Hashimoto T."/>
            <person name="Horikawa D.D."/>
            <person name="Saito Y."/>
            <person name="Kuwahara H."/>
            <person name="Kozuka-Hata H."/>
            <person name="Shin-I T."/>
            <person name="Minakuchi Y."/>
            <person name="Ohishi K."/>
            <person name="Motoyama A."/>
            <person name="Aizu T."/>
            <person name="Enomoto A."/>
            <person name="Kondo K."/>
            <person name="Tanaka S."/>
            <person name="Hara Y."/>
            <person name="Koshikawa S."/>
            <person name="Sagara H."/>
            <person name="Miura T."/>
            <person name="Yokobori S."/>
            <person name="Miyagawa K."/>
            <person name="Suzuki Y."/>
            <person name="Kubo T."/>
            <person name="Oyama M."/>
            <person name="Kohara Y."/>
            <person name="Fujiyama A."/>
            <person name="Arakawa K."/>
            <person name="Katayama T."/>
            <person name="Toyoda A."/>
            <person name="Kunieda T."/>
        </authorList>
    </citation>
    <scope>NUCLEOTIDE SEQUENCE [LARGE SCALE GENOMIC DNA]</scope>
    <source>
        <strain evidence="8 9">YOKOZUNA-1</strain>
    </source>
</reference>
<evidence type="ECO:0000256" key="2">
    <source>
        <dbReference type="ARBA" id="ARBA00010596"/>
    </source>
</evidence>
<feature type="transmembrane region" description="Helical" evidence="6">
    <location>
        <begin position="144"/>
        <end position="166"/>
    </location>
</feature>
<dbReference type="EMBL" id="BDGG01000001">
    <property type="protein sequence ID" value="GAU87484.1"/>
    <property type="molecule type" value="Genomic_DNA"/>
</dbReference>
<comment type="caution">
    <text evidence="8">The sequence shown here is derived from an EMBL/GenBank/DDBJ whole genome shotgun (WGS) entry which is preliminary data.</text>
</comment>
<feature type="transmembrane region" description="Helical" evidence="6">
    <location>
        <begin position="172"/>
        <end position="193"/>
    </location>
</feature>
<dbReference type="GO" id="GO:0006888">
    <property type="term" value="P:endoplasmic reticulum to Golgi vesicle-mediated transport"/>
    <property type="evidence" value="ECO:0007669"/>
    <property type="project" value="InterPro"/>
</dbReference>
<dbReference type="Pfam" id="PF04893">
    <property type="entry name" value="Yip1"/>
    <property type="match status" value="1"/>
</dbReference>
<sequence>MTLQGTNFEAPPSYPGSFVEGDMDVPSAAAGRTGPSFEDLNTLDEPIKDTVFRDVKAIGQKFFHVLIPHKGQKLLRDWDLWGPLILCTFVAIMLQGANADKTADNNAGPEFAQIFLLVALGSVIVTLNSKLLGGNISFFQSVCILGYCLLPEALALIACRIFAIALHGTVLFALRTTVITVGFLWATWASVVFLGDTQQPNRKALSVYPIFLFYLIISWLIMSQTGHN</sequence>
<dbReference type="GO" id="GO:0000139">
    <property type="term" value="C:Golgi membrane"/>
    <property type="evidence" value="ECO:0007669"/>
    <property type="project" value="UniProtKB-SubCell"/>
</dbReference>
<keyword evidence="5 6" id="KW-0472">Membrane</keyword>
<protein>
    <recommendedName>
        <fullName evidence="6">Protein YIPF</fullName>
    </recommendedName>
</protein>
<dbReference type="GO" id="GO:0005802">
    <property type="term" value="C:trans-Golgi network"/>
    <property type="evidence" value="ECO:0007669"/>
    <property type="project" value="TreeGrafter"/>
</dbReference>
<dbReference type="InterPro" id="IPR006977">
    <property type="entry name" value="Yip1_dom"/>
</dbReference>
<evidence type="ECO:0000259" key="7">
    <source>
        <dbReference type="Pfam" id="PF04893"/>
    </source>
</evidence>
<keyword evidence="9" id="KW-1185">Reference proteome</keyword>
<name>A0A1D1UCD6_RAMVA</name>
<dbReference type="AlphaFoldDB" id="A0A1D1UCD6"/>